<sequence>MNKHGIKEIKELQRKYNMLRSKYIEVVWPIQVITMEEFEKMYPPQEKEDDEGQGDG</sequence>
<gene>
    <name evidence="1" type="ORF">LCGC14_1096420</name>
</gene>
<dbReference type="EMBL" id="LAZR01004908">
    <property type="protein sequence ID" value="KKN04540.1"/>
    <property type="molecule type" value="Genomic_DNA"/>
</dbReference>
<organism evidence="1">
    <name type="scientific">marine sediment metagenome</name>
    <dbReference type="NCBI Taxonomy" id="412755"/>
    <lineage>
        <taxon>unclassified sequences</taxon>
        <taxon>metagenomes</taxon>
        <taxon>ecological metagenomes</taxon>
    </lineage>
</organism>
<evidence type="ECO:0000313" key="1">
    <source>
        <dbReference type="EMBL" id="KKN04540.1"/>
    </source>
</evidence>
<dbReference type="AlphaFoldDB" id="A0A0F9MAU2"/>
<proteinExistence type="predicted"/>
<name>A0A0F9MAU2_9ZZZZ</name>
<reference evidence="1" key="1">
    <citation type="journal article" date="2015" name="Nature">
        <title>Complex archaea that bridge the gap between prokaryotes and eukaryotes.</title>
        <authorList>
            <person name="Spang A."/>
            <person name="Saw J.H."/>
            <person name="Jorgensen S.L."/>
            <person name="Zaremba-Niedzwiedzka K."/>
            <person name="Martijn J."/>
            <person name="Lind A.E."/>
            <person name="van Eijk R."/>
            <person name="Schleper C."/>
            <person name="Guy L."/>
            <person name="Ettema T.J."/>
        </authorList>
    </citation>
    <scope>NUCLEOTIDE SEQUENCE</scope>
</reference>
<comment type="caution">
    <text evidence="1">The sequence shown here is derived from an EMBL/GenBank/DDBJ whole genome shotgun (WGS) entry which is preliminary data.</text>
</comment>
<accession>A0A0F9MAU2</accession>
<protein>
    <submittedName>
        <fullName evidence="1">Uncharacterized protein</fullName>
    </submittedName>
</protein>